<sequence>MAIRLRIVNKYPVALCAVESDPEEGDIYLDDGMHAAL</sequence>
<evidence type="ECO:0000313" key="1">
    <source>
        <dbReference type="EMBL" id="KKK53727.1"/>
    </source>
</evidence>
<reference evidence="1" key="1">
    <citation type="journal article" date="2015" name="Nature">
        <title>Complex archaea that bridge the gap between prokaryotes and eukaryotes.</title>
        <authorList>
            <person name="Spang A."/>
            <person name="Saw J.H."/>
            <person name="Jorgensen S.L."/>
            <person name="Zaremba-Niedzwiedzka K."/>
            <person name="Martijn J."/>
            <person name="Lind A.E."/>
            <person name="van Eijk R."/>
            <person name="Schleper C."/>
            <person name="Guy L."/>
            <person name="Ettema T.J."/>
        </authorList>
    </citation>
    <scope>NUCLEOTIDE SEQUENCE</scope>
</reference>
<protein>
    <submittedName>
        <fullName evidence="1">Uncharacterized protein</fullName>
    </submittedName>
</protein>
<accession>A0A0F8WA89</accession>
<feature type="non-terminal residue" evidence="1">
    <location>
        <position position="37"/>
    </location>
</feature>
<dbReference type="AlphaFoldDB" id="A0A0F8WA89"/>
<comment type="caution">
    <text evidence="1">The sequence shown here is derived from an EMBL/GenBank/DDBJ whole genome shotgun (WGS) entry which is preliminary data.</text>
</comment>
<name>A0A0F8WA89_9ZZZZ</name>
<organism evidence="1">
    <name type="scientific">marine sediment metagenome</name>
    <dbReference type="NCBI Taxonomy" id="412755"/>
    <lineage>
        <taxon>unclassified sequences</taxon>
        <taxon>metagenomes</taxon>
        <taxon>ecological metagenomes</taxon>
    </lineage>
</organism>
<dbReference type="EMBL" id="LAZR01066358">
    <property type="protein sequence ID" value="KKK53727.1"/>
    <property type="molecule type" value="Genomic_DNA"/>
</dbReference>
<gene>
    <name evidence="1" type="ORF">LCGC14_3091930</name>
</gene>
<proteinExistence type="predicted"/>